<evidence type="ECO:0000256" key="5">
    <source>
        <dbReference type="SAM" id="MobiDB-lite"/>
    </source>
</evidence>
<feature type="compositionally biased region" description="Polar residues" evidence="5">
    <location>
        <begin position="148"/>
        <end position="172"/>
    </location>
</feature>
<dbReference type="Gene3D" id="3.30.160.60">
    <property type="entry name" value="Classic Zinc Finger"/>
    <property type="match status" value="1"/>
</dbReference>
<keyword evidence="3" id="KW-0862">Zinc</keyword>
<evidence type="ECO:0000313" key="8">
    <source>
        <dbReference type="Proteomes" id="UP000054270"/>
    </source>
</evidence>
<dbReference type="PROSITE" id="PS00028">
    <property type="entry name" value="ZINC_FINGER_C2H2_1"/>
    <property type="match status" value="1"/>
</dbReference>
<dbReference type="FunFam" id="3.30.160.60:FF:000065">
    <property type="entry name" value="B-cell CLL/lymphoma 6, member B"/>
    <property type="match status" value="1"/>
</dbReference>
<dbReference type="InterPro" id="IPR036236">
    <property type="entry name" value="Znf_C2H2_sf"/>
</dbReference>
<keyword evidence="8" id="KW-1185">Reference proteome</keyword>
<keyword evidence="2 4" id="KW-0863">Zinc-finger</keyword>
<protein>
    <recommendedName>
        <fullName evidence="6">C2H2-type domain-containing protein</fullName>
    </recommendedName>
</protein>
<dbReference type="PROSITE" id="PS50157">
    <property type="entry name" value="ZINC_FINGER_C2H2_2"/>
    <property type="match status" value="1"/>
</dbReference>
<evidence type="ECO:0000313" key="7">
    <source>
        <dbReference type="EMBL" id="KJA26589.1"/>
    </source>
</evidence>
<feature type="domain" description="C2H2-type" evidence="6">
    <location>
        <begin position="5"/>
        <end position="32"/>
    </location>
</feature>
<evidence type="ECO:0000256" key="3">
    <source>
        <dbReference type="ARBA" id="ARBA00022833"/>
    </source>
</evidence>
<dbReference type="SMART" id="SM00355">
    <property type="entry name" value="ZnF_C2H2"/>
    <property type="match status" value="1"/>
</dbReference>
<keyword evidence="1" id="KW-0479">Metal-binding</keyword>
<dbReference type="InterPro" id="IPR013087">
    <property type="entry name" value="Znf_C2H2_type"/>
</dbReference>
<sequence>MDKSYACPTCQLSFVRRQQLRRHVKSHRGSRTAEGASTESVAVPSIPLNVPRVRLGPPLHISTPRVSSTKTPSAREIACEPNPLGLPLDAPNFNTPGGMDDWLDSFFPGFGAMLKPPPVSREAHSRKQRISKDNTDAKIDAETHRRQSPSSSATDSRPASGAQSPLSTSEPSDITDATPASVELSIGHPTC</sequence>
<dbReference type="Proteomes" id="UP000054270">
    <property type="component" value="Unassembled WGS sequence"/>
</dbReference>
<dbReference type="AlphaFoldDB" id="A0A0D2P6N1"/>
<dbReference type="OrthoDB" id="8922241at2759"/>
<feature type="compositionally biased region" description="Basic and acidic residues" evidence="5">
    <location>
        <begin position="121"/>
        <end position="145"/>
    </location>
</feature>
<evidence type="ECO:0000256" key="1">
    <source>
        <dbReference type="ARBA" id="ARBA00022723"/>
    </source>
</evidence>
<dbReference type="SUPFAM" id="SSF57667">
    <property type="entry name" value="beta-beta-alpha zinc fingers"/>
    <property type="match status" value="1"/>
</dbReference>
<dbReference type="GO" id="GO:0008270">
    <property type="term" value="F:zinc ion binding"/>
    <property type="evidence" value="ECO:0007669"/>
    <property type="project" value="UniProtKB-KW"/>
</dbReference>
<name>A0A0D2P6N1_HYPSF</name>
<proteinExistence type="predicted"/>
<organism evidence="7 8">
    <name type="scientific">Hypholoma sublateritium (strain FD-334 SS-4)</name>
    <dbReference type="NCBI Taxonomy" id="945553"/>
    <lineage>
        <taxon>Eukaryota</taxon>
        <taxon>Fungi</taxon>
        <taxon>Dikarya</taxon>
        <taxon>Basidiomycota</taxon>
        <taxon>Agaricomycotina</taxon>
        <taxon>Agaricomycetes</taxon>
        <taxon>Agaricomycetidae</taxon>
        <taxon>Agaricales</taxon>
        <taxon>Agaricineae</taxon>
        <taxon>Strophariaceae</taxon>
        <taxon>Hypholoma</taxon>
    </lineage>
</organism>
<dbReference type="EMBL" id="KN817527">
    <property type="protein sequence ID" value="KJA26589.1"/>
    <property type="molecule type" value="Genomic_DNA"/>
</dbReference>
<gene>
    <name evidence="7" type="ORF">HYPSUDRAFT_36302</name>
</gene>
<accession>A0A0D2P6N1</accession>
<evidence type="ECO:0000256" key="2">
    <source>
        <dbReference type="ARBA" id="ARBA00022771"/>
    </source>
</evidence>
<reference evidence="8" key="1">
    <citation type="submission" date="2014-04" db="EMBL/GenBank/DDBJ databases">
        <title>Evolutionary Origins and Diversification of the Mycorrhizal Mutualists.</title>
        <authorList>
            <consortium name="DOE Joint Genome Institute"/>
            <consortium name="Mycorrhizal Genomics Consortium"/>
            <person name="Kohler A."/>
            <person name="Kuo A."/>
            <person name="Nagy L.G."/>
            <person name="Floudas D."/>
            <person name="Copeland A."/>
            <person name="Barry K.W."/>
            <person name="Cichocki N."/>
            <person name="Veneault-Fourrey C."/>
            <person name="LaButti K."/>
            <person name="Lindquist E.A."/>
            <person name="Lipzen A."/>
            <person name="Lundell T."/>
            <person name="Morin E."/>
            <person name="Murat C."/>
            <person name="Riley R."/>
            <person name="Ohm R."/>
            <person name="Sun H."/>
            <person name="Tunlid A."/>
            <person name="Henrissat B."/>
            <person name="Grigoriev I.V."/>
            <person name="Hibbett D.S."/>
            <person name="Martin F."/>
        </authorList>
    </citation>
    <scope>NUCLEOTIDE SEQUENCE [LARGE SCALE GENOMIC DNA]</scope>
    <source>
        <strain evidence="8">FD-334 SS-4</strain>
    </source>
</reference>
<evidence type="ECO:0000256" key="4">
    <source>
        <dbReference type="PROSITE-ProRule" id="PRU00042"/>
    </source>
</evidence>
<evidence type="ECO:0000259" key="6">
    <source>
        <dbReference type="PROSITE" id="PS50157"/>
    </source>
</evidence>
<feature type="region of interest" description="Disordered" evidence="5">
    <location>
        <begin position="117"/>
        <end position="191"/>
    </location>
</feature>